<dbReference type="Proteomes" id="UP000199053">
    <property type="component" value="Unassembled WGS sequence"/>
</dbReference>
<dbReference type="Gene3D" id="3.40.190.10">
    <property type="entry name" value="Periplasmic binding protein-like II"/>
    <property type="match status" value="2"/>
</dbReference>
<feature type="signal peptide" evidence="2">
    <location>
        <begin position="1"/>
        <end position="21"/>
    </location>
</feature>
<feature type="domain" description="Solute-binding protein family 3/N-terminal" evidence="3">
    <location>
        <begin position="29"/>
        <end position="233"/>
    </location>
</feature>
<evidence type="ECO:0000256" key="1">
    <source>
        <dbReference type="ARBA" id="ARBA00022729"/>
    </source>
</evidence>
<evidence type="ECO:0000256" key="2">
    <source>
        <dbReference type="SAM" id="SignalP"/>
    </source>
</evidence>
<dbReference type="PANTHER" id="PTHR35936:SF25">
    <property type="entry name" value="ABC TRANSPORTER SUBSTRATE-BINDING PROTEIN"/>
    <property type="match status" value="1"/>
</dbReference>
<accession>A0A1G9FPP0</accession>
<reference evidence="5" key="1">
    <citation type="submission" date="2016-10" db="EMBL/GenBank/DDBJ databases">
        <authorList>
            <person name="Varghese N."/>
            <person name="Submissions S."/>
        </authorList>
    </citation>
    <scope>NUCLEOTIDE SEQUENCE [LARGE SCALE GENOMIC DNA]</scope>
    <source>
        <strain evidence="5">DSM 16995</strain>
    </source>
</reference>
<sequence length="253" mass="28486">MNKLITALFLAILFISAPAYAGQELLLATDSFPPYYYEKDGKPHGLYCDLVALTFEQMNIAIKLSFVPWKRALFMAKNNISNGIMGILKTEERKKWLIYAEEPISKTQIVIFHRKGENFQYKDLDSLKGKRIGIVKGYSYGDAFTKSNIFSREEVSSLNLNFRKLLAGRIDLVAGFKAVGIHTLNKMNLSDKISFSHTPVHQSSLYLAFGLKPGNKALAIEFSRILRKIKKSPACIEAMKRADLPPDTISPCN</sequence>
<evidence type="ECO:0000259" key="3">
    <source>
        <dbReference type="Pfam" id="PF00497"/>
    </source>
</evidence>
<evidence type="ECO:0000313" key="4">
    <source>
        <dbReference type="EMBL" id="SDK90339.1"/>
    </source>
</evidence>
<dbReference type="Pfam" id="PF00497">
    <property type="entry name" value="SBP_bac_3"/>
    <property type="match status" value="1"/>
</dbReference>
<dbReference type="EMBL" id="FNGA01000002">
    <property type="protein sequence ID" value="SDK90339.1"/>
    <property type="molecule type" value="Genomic_DNA"/>
</dbReference>
<name>A0A1G9FPP0_9BACT</name>
<proteinExistence type="predicted"/>
<dbReference type="OrthoDB" id="5419186at2"/>
<dbReference type="PANTHER" id="PTHR35936">
    <property type="entry name" value="MEMBRANE-BOUND LYTIC MUREIN TRANSGLYCOSYLASE F"/>
    <property type="match status" value="1"/>
</dbReference>
<keyword evidence="5" id="KW-1185">Reference proteome</keyword>
<protein>
    <submittedName>
        <fullName evidence="4">Polar amino acid transport system substrate-binding protein</fullName>
    </submittedName>
</protein>
<dbReference type="InterPro" id="IPR001638">
    <property type="entry name" value="Solute-binding_3/MltF_N"/>
</dbReference>
<evidence type="ECO:0000313" key="5">
    <source>
        <dbReference type="Proteomes" id="UP000199053"/>
    </source>
</evidence>
<dbReference type="AlphaFoldDB" id="A0A1G9FPP0"/>
<dbReference type="RefSeq" id="WP_092159967.1">
    <property type="nucleotide sequence ID" value="NZ_FNGA01000002.1"/>
</dbReference>
<feature type="chain" id="PRO_5011512526" evidence="2">
    <location>
        <begin position="22"/>
        <end position="253"/>
    </location>
</feature>
<keyword evidence="1 2" id="KW-0732">Signal</keyword>
<dbReference type="SUPFAM" id="SSF53850">
    <property type="entry name" value="Periplasmic binding protein-like II"/>
    <property type="match status" value="1"/>
</dbReference>
<organism evidence="4 5">
    <name type="scientific">Maridesulfovibrio ferrireducens</name>
    <dbReference type="NCBI Taxonomy" id="246191"/>
    <lineage>
        <taxon>Bacteria</taxon>
        <taxon>Pseudomonadati</taxon>
        <taxon>Thermodesulfobacteriota</taxon>
        <taxon>Desulfovibrionia</taxon>
        <taxon>Desulfovibrionales</taxon>
        <taxon>Desulfovibrionaceae</taxon>
        <taxon>Maridesulfovibrio</taxon>
    </lineage>
</organism>
<gene>
    <name evidence="4" type="ORF">SAMN05660337_1646</name>
</gene>
<dbReference type="STRING" id="246191.SAMN05660337_1646"/>